<keyword evidence="2" id="KW-1185">Reference proteome</keyword>
<protein>
    <submittedName>
        <fullName evidence="1">Uncharacterized protein</fullName>
    </submittedName>
</protein>
<name>A0ABQ8SLK0_PERAM</name>
<organism evidence="1 2">
    <name type="scientific">Periplaneta americana</name>
    <name type="common">American cockroach</name>
    <name type="synonym">Blatta americana</name>
    <dbReference type="NCBI Taxonomy" id="6978"/>
    <lineage>
        <taxon>Eukaryota</taxon>
        <taxon>Metazoa</taxon>
        <taxon>Ecdysozoa</taxon>
        <taxon>Arthropoda</taxon>
        <taxon>Hexapoda</taxon>
        <taxon>Insecta</taxon>
        <taxon>Pterygota</taxon>
        <taxon>Neoptera</taxon>
        <taxon>Polyneoptera</taxon>
        <taxon>Dictyoptera</taxon>
        <taxon>Blattodea</taxon>
        <taxon>Blattoidea</taxon>
        <taxon>Blattidae</taxon>
        <taxon>Blattinae</taxon>
        <taxon>Periplaneta</taxon>
    </lineage>
</organism>
<evidence type="ECO:0000313" key="2">
    <source>
        <dbReference type="Proteomes" id="UP001148838"/>
    </source>
</evidence>
<gene>
    <name evidence="1" type="ORF">ANN_23159</name>
</gene>
<proteinExistence type="predicted"/>
<reference evidence="1 2" key="1">
    <citation type="journal article" date="2022" name="Allergy">
        <title>Genome assembly and annotation of Periplaneta americana reveal a comprehensive cockroach allergen profile.</title>
        <authorList>
            <person name="Wang L."/>
            <person name="Xiong Q."/>
            <person name="Saelim N."/>
            <person name="Wang L."/>
            <person name="Nong W."/>
            <person name="Wan A.T."/>
            <person name="Shi M."/>
            <person name="Liu X."/>
            <person name="Cao Q."/>
            <person name="Hui J.H.L."/>
            <person name="Sookrung N."/>
            <person name="Leung T.F."/>
            <person name="Tungtrongchitr A."/>
            <person name="Tsui S.K.W."/>
        </authorList>
    </citation>
    <scope>NUCLEOTIDE SEQUENCE [LARGE SCALE GENOMIC DNA]</scope>
    <source>
        <strain evidence="1">PWHHKU_190912</strain>
    </source>
</reference>
<sequence>MVDLCEGGNEPAGSLKGICERTAGYTKWNLKRNEDITKKLNAQPILRFVSHYQIKWGNRFQRVSASGIPKEMLSFRPQGKISLGQG</sequence>
<dbReference type="EMBL" id="JAJSOF020000025">
    <property type="protein sequence ID" value="KAJ4434597.1"/>
    <property type="molecule type" value="Genomic_DNA"/>
</dbReference>
<dbReference type="Proteomes" id="UP001148838">
    <property type="component" value="Unassembled WGS sequence"/>
</dbReference>
<evidence type="ECO:0000313" key="1">
    <source>
        <dbReference type="EMBL" id="KAJ4434597.1"/>
    </source>
</evidence>
<accession>A0ABQ8SLK0</accession>
<comment type="caution">
    <text evidence="1">The sequence shown here is derived from an EMBL/GenBank/DDBJ whole genome shotgun (WGS) entry which is preliminary data.</text>
</comment>